<organism evidence="2 3">
    <name type="scientific">Salinimicrobium oceani</name>
    <dbReference type="NCBI Taxonomy" id="2722702"/>
    <lineage>
        <taxon>Bacteria</taxon>
        <taxon>Pseudomonadati</taxon>
        <taxon>Bacteroidota</taxon>
        <taxon>Flavobacteriia</taxon>
        <taxon>Flavobacteriales</taxon>
        <taxon>Flavobacteriaceae</taxon>
        <taxon>Salinimicrobium</taxon>
    </lineage>
</organism>
<dbReference type="EMBL" id="JAAVJR010001108">
    <property type="protein sequence ID" value="NJW55397.1"/>
    <property type="molecule type" value="Genomic_DNA"/>
</dbReference>
<evidence type="ECO:0000313" key="2">
    <source>
        <dbReference type="EMBL" id="NJW55397.1"/>
    </source>
</evidence>
<dbReference type="Proteomes" id="UP000703674">
    <property type="component" value="Unassembled WGS sequence"/>
</dbReference>
<accession>A0ABX1D7X8</accession>
<dbReference type="NCBIfam" id="TIGR00277">
    <property type="entry name" value="HDIG"/>
    <property type="match status" value="1"/>
</dbReference>
<dbReference type="PANTHER" id="PTHR36442">
    <property type="entry name" value="CYCLIC-DI-AMP PHOSPHODIESTERASE PGPH"/>
    <property type="match status" value="1"/>
</dbReference>
<protein>
    <submittedName>
        <fullName evidence="2">HDIG domain-containing protein</fullName>
    </submittedName>
</protein>
<dbReference type="Pfam" id="PF01966">
    <property type="entry name" value="HD"/>
    <property type="match status" value="1"/>
</dbReference>
<dbReference type="PANTHER" id="PTHR36442:SF1">
    <property type="entry name" value="CYCLIC-DI-AMP PHOSPHODIESTERASE PGPH"/>
    <property type="match status" value="1"/>
</dbReference>
<dbReference type="InterPro" id="IPR003607">
    <property type="entry name" value="HD/PDEase_dom"/>
</dbReference>
<gene>
    <name evidence="2" type="ORF">HC175_21005</name>
</gene>
<keyword evidence="3" id="KW-1185">Reference proteome</keyword>
<reference evidence="2 3" key="1">
    <citation type="submission" date="2020-03" db="EMBL/GenBank/DDBJ databases">
        <title>Salinimicrobium sp. nov, isolated from SCS.</title>
        <authorList>
            <person name="Cao W.R."/>
        </authorList>
    </citation>
    <scope>NUCLEOTIDE SEQUENCE [LARGE SCALE GENOMIC DNA]</scope>
    <source>
        <strain evidence="3">J15B91</strain>
    </source>
</reference>
<dbReference type="Gene3D" id="1.10.3210.10">
    <property type="entry name" value="Hypothetical protein af1432"/>
    <property type="match status" value="1"/>
</dbReference>
<evidence type="ECO:0000313" key="3">
    <source>
        <dbReference type="Proteomes" id="UP000703674"/>
    </source>
</evidence>
<dbReference type="InterPro" id="IPR006674">
    <property type="entry name" value="HD_domain"/>
</dbReference>
<feature type="non-terminal residue" evidence="2">
    <location>
        <position position="119"/>
    </location>
</feature>
<dbReference type="InterPro" id="IPR052722">
    <property type="entry name" value="PgpH_phosphodiesterase"/>
</dbReference>
<dbReference type="RefSeq" id="WP_168139915.1">
    <property type="nucleotide sequence ID" value="NZ_JAAVJR010001108.1"/>
</dbReference>
<sequence length="119" mass="13328">KLLKELSDKAPGTFHHSLNVANLAEAAANEINANSMLARVGALYHDIGKMQNPTYFTENQTTSVNSHDELEPKESAQIIIEHVINGIETAKKRNLPDRVIDFIRTHHGTTTVYYFLQKA</sequence>
<dbReference type="CDD" id="cd00077">
    <property type="entry name" value="HDc"/>
    <property type="match status" value="1"/>
</dbReference>
<dbReference type="SMART" id="SM00471">
    <property type="entry name" value="HDc"/>
    <property type="match status" value="1"/>
</dbReference>
<comment type="caution">
    <text evidence="2">The sequence shown here is derived from an EMBL/GenBank/DDBJ whole genome shotgun (WGS) entry which is preliminary data.</text>
</comment>
<evidence type="ECO:0000259" key="1">
    <source>
        <dbReference type="PROSITE" id="PS51831"/>
    </source>
</evidence>
<dbReference type="InterPro" id="IPR006675">
    <property type="entry name" value="HDIG_dom"/>
</dbReference>
<proteinExistence type="predicted"/>
<name>A0ABX1D7X8_9FLAO</name>
<dbReference type="SUPFAM" id="SSF109604">
    <property type="entry name" value="HD-domain/PDEase-like"/>
    <property type="match status" value="1"/>
</dbReference>
<feature type="domain" description="HD" evidence="1">
    <location>
        <begin position="13"/>
        <end position="119"/>
    </location>
</feature>
<feature type="non-terminal residue" evidence="2">
    <location>
        <position position="1"/>
    </location>
</feature>
<dbReference type="PROSITE" id="PS51831">
    <property type="entry name" value="HD"/>
    <property type="match status" value="1"/>
</dbReference>